<protein>
    <submittedName>
        <fullName evidence="3">Copia protein</fullName>
    </submittedName>
</protein>
<reference evidence="3" key="1">
    <citation type="journal article" date="2019" name="Sci. Rep.">
        <title>Draft genome of Tanacetum cinerariifolium, the natural source of mosquito coil.</title>
        <authorList>
            <person name="Yamashiro T."/>
            <person name="Shiraishi A."/>
            <person name="Satake H."/>
            <person name="Nakayama K."/>
        </authorList>
    </citation>
    <scope>NUCLEOTIDE SEQUENCE</scope>
</reference>
<evidence type="ECO:0000259" key="2">
    <source>
        <dbReference type="Pfam" id="PF07727"/>
    </source>
</evidence>
<evidence type="ECO:0000313" key="3">
    <source>
        <dbReference type="EMBL" id="GEZ47757.1"/>
    </source>
</evidence>
<accession>A0A699IAG4</accession>
<feature type="non-terminal residue" evidence="3">
    <location>
        <position position="1"/>
    </location>
</feature>
<sequence>VPQDYDSSSAMPCLFIHVIYTISLSLYPFTERYAQPYFFSCLIRQRGVTVVVRNKARLVAKGDRQEEGIDYDEVFALVARIEAIRIFLAFASYMGFIVYLMDVKSAFMYGTINEEVYVSQPPSFVDFKFPNKKSWCDEFEELMMNSVKTASTPIETQKLLVKDEEVADVDVTPKTLHLHAVKRIFRNHFIRDAYEKKLIHVPNIHTNDNVVDLLTNAFDVSSKELASPKQMALGKDISNSLLAGRLPKTTLPTSTLLKNFDKEDLESLWKLVKERFEKTEPKNYTDDYLLKTLKILFKHLDVEASVWRDQKGRYGLVKRYPLTHFTLEQMLNNVRLEVEKESEISLDLLRRLDDARDGRLFMSGQLNLLRKDRRSHARTTRLLESEARASHWDWRFAGYSPQTTGIAYRGTDSAEDIVDSYENDTNEKKHKGISSHDNHHHTCHNAQLKVLIDQGVVDALAACNANRSRNGNDSHNSRCVVEGQNELLTVFNISNYAVENQVKFSTCTLHGVTLTWWKSHVKTAGQDAAHGIS</sequence>
<keyword evidence="1" id="KW-1133">Transmembrane helix</keyword>
<dbReference type="Pfam" id="PF07727">
    <property type="entry name" value="RVT_2"/>
    <property type="match status" value="1"/>
</dbReference>
<feature type="transmembrane region" description="Helical" evidence="1">
    <location>
        <begin position="12"/>
        <end position="30"/>
    </location>
</feature>
<feature type="transmembrane region" description="Helical" evidence="1">
    <location>
        <begin position="83"/>
        <end position="101"/>
    </location>
</feature>
<organism evidence="3">
    <name type="scientific">Tanacetum cinerariifolium</name>
    <name type="common">Dalmatian daisy</name>
    <name type="synonym">Chrysanthemum cinerariifolium</name>
    <dbReference type="NCBI Taxonomy" id="118510"/>
    <lineage>
        <taxon>Eukaryota</taxon>
        <taxon>Viridiplantae</taxon>
        <taxon>Streptophyta</taxon>
        <taxon>Embryophyta</taxon>
        <taxon>Tracheophyta</taxon>
        <taxon>Spermatophyta</taxon>
        <taxon>Magnoliopsida</taxon>
        <taxon>eudicotyledons</taxon>
        <taxon>Gunneridae</taxon>
        <taxon>Pentapetalae</taxon>
        <taxon>asterids</taxon>
        <taxon>campanulids</taxon>
        <taxon>Asterales</taxon>
        <taxon>Asteraceae</taxon>
        <taxon>Asteroideae</taxon>
        <taxon>Anthemideae</taxon>
        <taxon>Anthemidinae</taxon>
        <taxon>Tanacetum</taxon>
    </lineage>
</organism>
<proteinExistence type="predicted"/>
<evidence type="ECO:0000256" key="1">
    <source>
        <dbReference type="SAM" id="Phobius"/>
    </source>
</evidence>
<feature type="domain" description="Reverse transcriptase Ty1/copia-type" evidence="2">
    <location>
        <begin position="49"/>
        <end position="126"/>
    </location>
</feature>
<name>A0A699IAG4_TANCI</name>
<keyword evidence="1" id="KW-0812">Transmembrane</keyword>
<comment type="caution">
    <text evidence="3">The sequence shown here is derived from an EMBL/GenBank/DDBJ whole genome shotgun (WGS) entry which is preliminary data.</text>
</comment>
<gene>
    <name evidence="3" type="ORF">Tci_519730</name>
</gene>
<keyword evidence="1" id="KW-0472">Membrane</keyword>
<dbReference type="InterPro" id="IPR013103">
    <property type="entry name" value="RVT_2"/>
</dbReference>
<dbReference type="EMBL" id="BKCJ010283675">
    <property type="protein sequence ID" value="GEZ47757.1"/>
    <property type="molecule type" value="Genomic_DNA"/>
</dbReference>
<dbReference type="AlphaFoldDB" id="A0A699IAG4"/>